<dbReference type="InterPro" id="IPR012337">
    <property type="entry name" value="RNaseH-like_sf"/>
</dbReference>
<gene>
    <name evidence="1" type="ORF">A7A09_006925</name>
</gene>
<comment type="caution">
    <text evidence="1">The sequence shown here is derived from an EMBL/GenBank/DDBJ whole genome shotgun (WGS) entry which is preliminary data.</text>
</comment>
<dbReference type="Proteomes" id="UP000238137">
    <property type="component" value="Unassembled WGS sequence"/>
</dbReference>
<reference evidence="1" key="1">
    <citation type="submission" date="2018-05" db="EMBL/GenBank/DDBJ databases">
        <title>Reclassification of Methylarcula marina and Methylarcula terricola as Paracoccus methylarcula sp.nov., comb.nov. and Paracoccus terricola comb.nov.</title>
        <authorList>
            <person name="Shmareva M.N."/>
            <person name="Doronina N.V."/>
            <person name="Vasilenko O.V."/>
            <person name="Tarlachkov S.V."/>
            <person name="Trotsenko Y.A."/>
        </authorList>
    </citation>
    <scope>NUCLEOTIDE SEQUENCE [LARGE SCALE GENOMIC DNA]</scope>
    <source>
        <strain evidence="1">VKM B-2159</strain>
    </source>
</reference>
<evidence type="ECO:0000313" key="2">
    <source>
        <dbReference type="Proteomes" id="UP000238137"/>
    </source>
</evidence>
<dbReference type="SUPFAM" id="SSF53098">
    <property type="entry name" value="Ribonuclease H-like"/>
    <property type="match status" value="1"/>
</dbReference>
<sequence>MNYIIPAGQRIKTAGNTRTVYPNGDGSYRAEHVETGSVEILSYKELLGLLKLPGTSTIDRLTDSPAAARIRQGGLHYRQQLSEELQDQIDLRKAIIAGVDYLVETGLKVTAAALNKNSNRRIIREVAGQLYKVRPINLAPRGGSTRLVAFMPHGRTILKYRQRYIESGHDEMALVDQAWLRGNRSSRILTKMRELMTEAIEQIHLDLKKPNVSAVLRQLRTLTAEENAKRKLNGLKPLKPVTHKTMADHIKMIGSTALAIARDGERAVANNRSRGITDTRALMIGEFIEIDECKLSLITVAKKKGWWERLSSKDQAALEEIEEIIRTRLWLVLALDVATRMPLAWVLTCNPSKEATLEALRMVTRDKTREKVMYGCECDPMPPVGIGSLKGDNGYGIRNAAVKAATLGIGGQSHDARTYHGVDKPFLERMFGSLESILINLIHGYTGRKAGALPGYDPIKNGVLSCEELYG</sequence>
<keyword evidence="2" id="KW-1185">Reference proteome</keyword>
<dbReference type="AlphaFoldDB" id="A0A422QZJ7"/>
<evidence type="ECO:0008006" key="3">
    <source>
        <dbReference type="Google" id="ProtNLM"/>
    </source>
</evidence>
<accession>A0A422QZJ7</accession>
<name>A0A422QZJ7_9RHOB</name>
<evidence type="ECO:0000313" key="1">
    <source>
        <dbReference type="EMBL" id="RNF35323.1"/>
    </source>
</evidence>
<dbReference type="EMBL" id="PXNQ02000003">
    <property type="protein sequence ID" value="RNF35323.1"/>
    <property type="molecule type" value="Genomic_DNA"/>
</dbReference>
<dbReference type="GO" id="GO:0003676">
    <property type="term" value="F:nucleic acid binding"/>
    <property type="evidence" value="ECO:0007669"/>
    <property type="project" value="InterPro"/>
</dbReference>
<dbReference type="InterPro" id="IPR036397">
    <property type="entry name" value="RNaseH_sf"/>
</dbReference>
<protein>
    <recommendedName>
        <fullName evidence="3">Transposase</fullName>
    </recommendedName>
</protein>
<dbReference type="Gene3D" id="3.30.420.10">
    <property type="entry name" value="Ribonuclease H-like superfamily/Ribonuclease H"/>
    <property type="match status" value="1"/>
</dbReference>
<proteinExistence type="predicted"/>
<organism evidence="1 2">
    <name type="scientific">Paracoccus methylarcula</name>
    <dbReference type="NCBI Taxonomy" id="72022"/>
    <lineage>
        <taxon>Bacteria</taxon>
        <taxon>Pseudomonadati</taxon>
        <taxon>Pseudomonadota</taxon>
        <taxon>Alphaproteobacteria</taxon>
        <taxon>Rhodobacterales</taxon>
        <taxon>Paracoccaceae</taxon>
        <taxon>Paracoccus</taxon>
    </lineage>
</organism>